<comment type="pathway">
    <text evidence="1">Pyrimidine metabolism; CTP biosynthesis via de novo pathway; UDP from UMP (UMPK route): step 1/1.</text>
</comment>
<evidence type="ECO:0000256" key="9">
    <source>
        <dbReference type="ARBA" id="ARBA00032092"/>
    </source>
</evidence>
<evidence type="ECO:0000256" key="2">
    <source>
        <dbReference type="ARBA" id="ARBA00007614"/>
    </source>
</evidence>
<reference evidence="11" key="2">
    <citation type="journal article" date="2021" name="Microbiome">
        <title>Successional dynamics and alternative stable states in a saline activated sludge microbial community over 9 years.</title>
        <authorList>
            <person name="Wang Y."/>
            <person name="Ye J."/>
            <person name="Ju F."/>
            <person name="Liu L."/>
            <person name="Boyd J.A."/>
            <person name="Deng Y."/>
            <person name="Parks D.H."/>
            <person name="Jiang X."/>
            <person name="Yin X."/>
            <person name="Woodcroft B.J."/>
            <person name="Tyson G.W."/>
            <person name="Hugenholtz P."/>
            <person name="Polz M.F."/>
            <person name="Zhang T."/>
        </authorList>
    </citation>
    <scope>NUCLEOTIDE SEQUENCE</scope>
    <source>
        <strain evidence="11">HKST-UBA15</strain>
    </source>
</reference>
<evidence type="ECO:0000313" key="11">
    <source>
        <dbReference type="EMBL" id="MCA9379597.1"/>
    </source>
</evidence>
<dbReference type="EMBL" id="JAGQLL010000003">
    <property type="protein sequence ID" value="MCA9379597.1"/>
    <property type="molecule type" value="Genomic_DNA"/>
</dbReference>
<evidence type="ECO:0000256" key="4">
    <source>
        <dbReference type="ARBA" id="ARBA00022679"/>
    </source>
</evidence>
<dbReference type="PANTHER" id="PTHR42833">
    <property type="entry name" value="URIDYLATE KINASE"/>
    <property type="match status" value="1"/>
</dbReference>
<accession>A0A955I6M6</accession>
<dbReference type="GO" id="GO:0033862">
    <property type="term" value="F:UMP kinase activity"/>
    <property type="evidence" value="ECO:0007669"/>
    <property type="project" value="UniProtKB-EC"/>
</dbReference>
<dbReference type="SUPFAM" id="SSF53633">
    <property type="entry name" value="Carbamate kinase-like"/>
    <property type="match status" value="1"/>
</dbReference>
<dbReference type="InterPro" id="IPR001048">
    <property type="entry name" value="Asp/Glu/Uridylate_kinase"/>
</dbReference>
<feature type="domain" description="Aspartate/glutamate/uridylate kinase" evidence="10">
    <location>
        <begin position="4"/>
        <end position="214"/>
    </location>
</feature>
<comment type="caution">
    <text evidence="11">The sequence shown here is derived from an EMBL/GenBank/DDBJ whole genome shotgun (WGS) entry which is preliminary data.</text>
</comment>
<keyword evidence="7" id="KW-0067">ATP-binding</keyword>
<organism evidence="11 12">
    <name type="scientific">Candidatus Dojkabacteria bacterium</name>
    <dbReference type="NCBI Taxonomy" id="2099670"/>
    <lineage>
        <taxon>Bacteria</taxon>
        <taxon>Candidatus Dojkabacteria</taxon>
    </lineage>
</organism>
<evidence type="ECO:0000313" key="12">
    <source>
        <dbReference type="Proteomes" id="UP000745577"/>
    </source>
</evidence>
<keyword evidence="5" id="KW-0547">Nucleotide-binding</keyword>
<reference evidence="11" key="1">
    <citation type="submission" date="2020-04" db="EMBL/GenBank/DDBJ databases">
        <authorList>
            <person name="Zhang T."/>
        </authorList>
    </citation>
    <scope>NUCLEOTIDE SEQUENCE</scope>
    <source>
        <strain evidence="11">HKST-UBA15</strain>
    </source>
</reference>
<sequence>MGSTIVIKLGGSLLSKSETEVFDYGYLSGLKDVLTDPALVDTKFFIAVGGGYTMRKYRDLAREAGVENDLSIHWVGTTVNVLHAYLVNAYFAQLADEDVIKYEDYYEGNKEKFVINRKIKVGGGGRPGHSGDVDAILAGDMLNSKVVVSLKNVDGVYDSDPKLNPQAKRLSKISWKEYLDIIGNKDKHEPGGNYPIDPIASRMAMERKLKFVILGGEDLENCGKYLRGEEFVGTEVA</sequence>
<keyword evidence="6" id="KW-0418">Kinase</keyword>
<dbReference type="Proteomes" id="UP000745577">
    <property type="component" value="Unassembled WGS sequence"/>
</dbReference>
<dbReference type="InterPro" id="IPR036393">
    <property type="entry name" value="AceGlu_kinase-like_sf"/>
</dbReference>
<dbReference type="Pfam" id="PF00696">
    <property type="entry name" value="AA_kinase"/>
    <property type="match status" value="1"/>
</dbReference>
<keyword evidence="8" id="KW-0665">Pyrimidine biosynthesis</keyword>
<dbReference type="GO" id="GO:0005524">
    <property type="term" value="F:ATP binding"/>
    <property type="evidence" value="ECO:0007669"/>
    <property type="project" value="UniProtKB-KW"/>
</dbReference>
<evidence type="ECO:0000256" key="1">
    <source>
        <dbReference type="ARBA" id="ARBA00004791"/>
    </source>
</evidence>
<dbReference type="GO" id="GO:0006225">
    <property type="term" value="P:UDP biosynthetic process"/>
    <property type="evidence" value="ECO:0007669"/>
    <property type="project" value="TreeGrafter"/>
</dbReference>
<evidence type="ECO:0000256" key="3">
    <source>
        <dbReference type="ARBA" id="ARBA00012899"/>
    </source>
</evidence>
<protein>
    <recommendedName>
        <fullName evidence="3">UMP kinase</fullName>
        <ecNumber evidence="3">2.7.4.22</ecNumber>
    </recommendedName>
    <alternativeName>
        <fullName evidence="9">Uridine monophosphate kinase</fullName>
    </alternativeName>
</protein>
<evidence type="ECO:0000256" key="7">
    <source>
        <dbReference type="ARBA" id="ARBA00022840"/>
    </source>
</evidence>
<dbReference type="AlphaFoldDB" id="A0A955I6M6"/>
<evidence type="ECO:0000259" key="10">
    <source>
        <dbReference type="Pfam" id="PF00696"/>
    </source>
</evidence>
<dbReference type="Gene3D" id="3.40.1160.10">
    <property type="entry name" value="Acetylglutamate kinase-like"/>
    <property type="match status" value="1"/>
</dbReference>
<gene>
    <name evidence="11" type="ORF">KC675_00270</name>
</gene>
<evidence type="ECO:0000256" key="8">
    <source>
        <dbReference type="ARBA" id="ARBA00022975"/>
    </source>
</evidence>
<dbReference type="PANTHER" id="PTHR42833:SF4">
    <property type="entry name" value="URIDYLATE KINASE PUMPKIN, CHLOROPLASTIC"/>
    <property type="match status" value="1"/>
</dbReference>
<proteinExistence type="inferred from homology"/>
<name>A0A955I6M6_9BACT</name>
<evidence type="ECO:0000256" key="5">
    <source>
        <dbReference type="ARBA" id="ARBA00022741"/>
    </source>
</evidence>
<dbReference type="EC" id="2.7.4.22" evidence="3"/>
<keyword evidence="4" id="KW-0808">Transferase</keyword>
<comment type="similarity">
    <text evidence="2">Belongs to the UMP kinase family.</text>
</comment>
<evidence type="ECO:0000256" key="6">
    <source>
        <dbReference type="ARBA" id="ARBA00022777"/>
    </source>
</evidence>